<accession>A0ABP9VD58</accession>
<keyword evidence="3" id="KW-1185">Reference proteome</keyword>
<evidence type="ECO:0000256" key="1">
    <source>
        <dbReference type="SAM" id="MobiDB-lite"/>
    </source>
</evidence>
<sequence>MPPAEQSGLIQGKLTPPTLGSSVKPEELRISAPTDASTGAFGLGLPDAATMTTTYKDLLLGVPDIFGGTIGDICTNVSTTAPADLSLYPISKLMTNTGTSVIATDATRAAYNAKNWWFSDRDISFSFKGNCVGLGAVDATFDFGRGWNVLDVTYYGDHTTYVATPQPDANTPWTLNSGAAAQSLQPNVLEPWKNSRAYQHSR</sequence>
<name>A0ABP9VD58_9DEIO</name>
<organism evidence="2 3">
    <name type="scientific">Deinococcus xinjiangensis</name>
    <dbReference type="NCBI Taxonomy" id="457454"/>
    <lineage>
        <taxon>Bacteria</taxon>
        <taxon>Thermotogati</taxon>
        <taxon>Deinococcota</taxon>
        <taxon>Deinococci</taxon>
        <taxon>Deinococcales</taxon>
        <taxon>Deinococcaceae</taxon>
        <taxon>Deinococcus</taxon>
    </lineage>
</organism>
<feature type="region of interest" description="Disordered" evidence="1">
    <location>
        <begin position="1"/>
        <end position="24"/>
    </location>
</feature>
<evidence type="ECO:0000313" key="2">
    <source>
        <dbReference type="EMBL" id="GAA5503162.1"/>
    </source>
</evidence>
<dbReference type="RefSeq" id="WP_353543132.1">
    <property type="nucleotide sequence ID" value="NZ_BAABRN010000039.1"/>
</dbReference>
<dbReference type="EMBL" id="BAABRN010000039">
    <property type="protein sequence ID" value="GAA5503162.1"/>
    <property type="molecule type" value="Genomic_DNA"/>
</dbReference>
<proteinExistence type="predicted"/>
<gene>
    <name evidence="2" type="ORF">Dxin01_02911</name>
</gene>
<protein>
    <submittedName>
        <fullName evidence="2">Uncharacterized protein</fullName>
    </submittedName>
</protein>
<dbReference type="Proteomes" id="UP001458946">
    <property type="component" value="Unassembled WGS sequence"/>
</dbReference>
<comment type="caution">
    <text evidence="2">The sequence shown here is derived from an EMBL/GenBank/DDBJ whole genome shotgun (WGS) entry which is preliminary data.</text>
</comment>
<reference evidence="2 3" key="1">
    <citation type="submission" date="2024-02" db="EMBL/GenBank/DDBJ databases">
        <title>Deinococcus xinjiangensis NBRC 107630.</title>
        <authorList>
            <person name="Ichikawa N."/>
            <person name="Katano-Makiyama Y."/>
            <person name="Hidaka K."/>
        </authorList>
    </citation>
    <scope>NUCLEOTIDE SEQUENCE [LARGE SCALE GENOMIC DNA]</scope>
    <source>
        <strain evidence="2 3">NBRC 107630</strain>
    </source>
</reference>
<evidence type="ECO:0000313" key="3">
    <source>
        <dbReference type="Proteomes" id="UP001458946"/>
    </source>
</evidence>